<keyword evidence="1" id="KW-0812">Transmembrane</keyword>
<name>A0A0A6X0Y0_ACTUT</name>
<dbReference type="Proteomes" id="UP000054537">
    <property type="component" value="Unassembled WGS sequence"/>
</dbReference>
<keyword evidence="1" id="KW-0472">Membrane</keyword>
<evidence type="ECO:0000313" key="3">
    <source>
        <dbReference type="Proteomes" id="UP000054537"/>
    </source>
</evidence>
<reference evidence="2 3" key="1">
    <citation type="submission" date="2014-10" db="EMBL/GenBank/DDBJ databases">
        <title>Draft genome sequence of Actinoplanes utahensis NRRL 12052.</title>
        <authorList>
            <person name="Velasco-Bucheli B."/>
            <person name="del Cerro C."/>
            <person name="Hormigo D."/>
            <person name="Garcia J.L."/>
            <person name="Acebal C."/>
            <person name="Arroyo M."/>
            <person name="de la Mata I."/>
        </authorList>
    </citation>
    <scope>NUCLEOTIDE SEQUENCE [LARGE SCALE GENOMIC DNA]</scope>
    <source>
        <strain evidence="2 3">NRRL 12052</strain>
    </source>
</reference>
<evidence type="ECO:0000313" key="2">
    <source>
        <dbReference type="EMBL" id="KHD73692.1"/>
    </source>
</evidence>
<sequence length="72" mass="7648">MRTVLRFVVLAAFACVALVITLNLGVAVLSVTGLSADPHGYGVIFGVAVSVVLAPVALGLWLLYRYLRHPRA</sequence>
<comment type="caution">
    <text evidence="2">The sequence shown here is derived from an EMBL/GenBank/DDBJ whole genome shotgun (WGS) entry which is preliminary data.</text>
</comment>
<evidence type="ECO:0000256" key="1">
    <source>
        <dbReference type="SAM" id="Phobius"/>
    </source>
</evidence>
<proteinExistence type="predicted"/>
<keyword evidence="1" id="KW-1133">Transmembrane helix</keyword>
<gene>
    <name evidence="2" type="ORF">MB27_33255</name>
</gene>
<feature type="transmembrane region" description="Helical" evidence="1">
    <location>
        <begin position="41"/>
        <end position="64"/>
    </location>
</feature>
<organism evidence="2 3">
    <name type="scientific">Actinoplanes utahensis</name>
    <dbReference type="NCBI Taxonomy" id="1869"/>
    <lineage>
        <taxon>Bacteria</taxon>
        <taxon>Bacillati</taxon>
        <taxon>Actinomycetota</taxon>
        <taxon>Actinomycetes</taxon>
        <taxon>Micromonosporales</taxon>
        <taxon>Micromonosporaceae</taxon>
        <taxon>Actinoplanes</taxon>
    </lineage>
</organism>
<feature type="transmembrane region" description="Helical" evidence="1">
    <location>
        <begin position="7"/>
        <end position="29"/>
    </location>
</feature>
<accession>A0A0A6X0Y0</accession>
<dbReference type="EMBL" id="JRTT01000129">
    <property type="protein sequence ID" value="KHD73692.1"/>
    <property type="molecule type" value="Genomic_DNA"/>
</dbReference>
<protein>
    <submittedName>
        <fullName evidence="2">Uncharacterized protein</fullName>
    </submittedName>
</protein>
<dbReference type="AlphaFoldDB" id="A0A0A6X0Y0"/>
<keyword evidence="3" id="KW-1185">Reference proteome</keyword>